<sequence length="251" mass="28575">MHARFSFPFAAEKRLSISSARSFSLRSPPLIHPNNLISRLLPPHTRIIRRCSSRRWRASFPSLLLLLSRIILPLLHTSFRFALSILARRLRGGGLTHPQKVKLGPKISTRFLLASADRRWWILEDDSGGGVSGMVMSAPVKQTAVEGSVFHDWRFFTSLDPMLLHGISSINIMANGNWLDLHEIFLALDDDLVLRRCWITRRRSCFAVNIQQDLKPSGEHGVLSCPDEVSPKCSMEHLESVPTCTYNNRWR</sequence>
<evidence type="ECO:0000313" key="2">
    <source>
        <dbReference type="Proteomes" id="UP001362999"/>
    </source>
</evidence>
<protein>
    <submittedName>
        <fullName evidence="1">Uncharacterized protein</fullName>
    </submittedName>
</protein>
<dbReference type="AlphaFoldDB" id="A0AAW0AJR6"/>
<gene>
    <name evidence="1" type="ORF">R3P38DRAFT_3007311</name>
</gene>
<proteinExistence type="predicted"/>
<accession>A0AAW0AJR6</accession>
<comment type="caution">
    <text evidence="1">The sequence shown here is derived from an EMBL/GenBank/DDBJ whole genome shotgun (WGS) entry which is preliminary data.</text>
</comment>
<dbReference type="EMBL" id="JAWWNJ010000060">
    <property type="protein sequence ID" value="KAK7013288.1"/>
    <property type="molecule type" value="Genomic_DNA"/>
</dbReference>
<evidence type="ECO:0000313" key="1">
    <source>
        <dbReference type="EMBL" id="KAK7013288.1"/>
    </source>
</evidence>
<keyword evidence="2" id="KW-1185">Reference proteome</keyword>
<reference evidence="1 2" key="1">
    <citation type="journal article" date="2024" name="J Genomics">
        <title>Draft genome sequencing and assembly of Favolaschia claudopus CIRM-BRFM 2984 isolated from oak limbs.</title>
        <authorList>
            <person name="Navarro D."/>
            <person name="Drula E."/>
            <person name="Chaduli D."/>
            <person name="Cazenave R."/>
            <person name="Ahrendt S."/>
            <person name="Wang J."/>
            <person name="Lipzen A."/>
            <person name="Daum C."/>
            <person name="Barry K."/>
            <person name="Grigoriev I.V."/>
            <person name="Favel A."/>
            <person name="Rosso M.N."/>
            <person name="Martin F."/>
        </authorList>
    </citation>
    <scope>NUCLEOTIDE SEQUENCE [LARGE SCALE GENOMIC DNA]</scope>
    <source>
        <strain evidence="1 2">CIRM-BRFM 2984</strain>
    </source>
</reference>
<dbReference type="Proteomes" id="UP001362999">
    <property type="component" value="Unassembled WGS sequence"/>
</dbReference>
<organism evidence="1 2">
    <name type="scientific">Favolaschia claudopus</name>
    <dbReference type="NCBI Taxonomy" id="2862362"/>
    <lineage>
        <taxon>Eukaryota</taxon>
        <taxon>Fungi</taxon>
        <taxon>Dikarya</taxon>
        <taxon>Basidiomycota</taxon>
        <taxon>Agaricomycotina</taxon>
        <taxon>Agaricomycetes</taxon>
        <taxon>Agaricomycetidae</taxon>
        <taxon>Agaricales</taxon>
        <taxon>Marasmiineae</taxon>
        <taxon>Mycenaceae</taxon>
        <taxon>Favolaschia</taxon>
    </lineage>
</organism>
<name>A0AAW0AJR6_9AGAR</name>